<gene>
    <name evidence="2" type="ORF">TM448B04981_0005</name>
</gene>
<evidence type="ECO:0000256" key="1">
    <source>
        <dbReference type="SAM" id="Phobius"/>
    </source>
</evidence>
<evidence type="ECO:0000313" key="2">
    <source>
        <dbReference type="EMBL" id="QJI03776.1"/>
    </source>
</evidence>
<keyword evidence="1" id="KW-1133">Transmembrane helix</keyword>
<keyword evidence="1" id="KW-0472">Membrane</keyword>
<organism evidence="2">
    <name type="scientific">viral metagenome</name>
    <dbReference type="NCBI Taxonomy" id="1070528"/>
    <lineage>
        <taxon>unclassified sequences</taxon>
        <taxon>metagenomes</taxon>
        <taxon>organismal metagenomes</taxon>
    </lineage>
</organism>
<dbReference type="AlphaFoldDB" id="A0A6M3Y5P9"/>
<accession>A0A6M3Y5P9</accession>
<name>A0A6M3Y5P9_9ZZZZ</name>
<sequence length="41" mass="4525">MSRFSPDRDLKIVGGTAQSFFWRLVKVGGIILLILYALGSV</sequence>
<keyword evidence="1" id="KW-0812">Transmembrane</keyword>
<protein>
    <submittedName>
        <fullName evidence="2">Uncharacterized protein</fullName>
    </submittedName>
</protein>
<dbReference type="EMBL" id="MT145118">
    <property type="protein sequence ID" value="QJI03776.1"/>
    <property type="molecule type" value="Genomic_DNA"/>
</dbReference>
<reference evidence="2" key="1">
    <citation type="submission" date="2020-03" db="EMBL/GenBank/DDBJ databases">
        <title>The deep terrestrial virosphere.</title>
        <authorList>
            <person name="Holmfeldt K."/>
            <person name="Nilsson E."/>
            <person name="Simone D."/>
            <person name="Lopez-Fernandez M."/>
            <person name="Wu X."/>
            <person name="de Brujin I."/>
            <person name="Lundin D."/>
            <person name="Andersson A."/>
            <person name="Bertilsson S."/>
            <person name="Dopson M."/>
        </authorList>
    </citation>
    <scope>NUCLEOTIDE SEQUENCE</scope>
    <source>
        <strain evidence="2">TM448B04981</strain>
    </source>
</reference>
<proteinExistence type="predicted"/>
<feature type="transmembrane region" description="Helical" evidence="1">
    <location>
        <begin position="20"/>
        <end position="38"/>
    </location>
</feature>